<dbReference type="GeneID" id="35445015"/>
<evidence type="ECO:0000313" key="1">
    <source>
        <dbReference type="EMBL" id="PHZ09904.1"/>
    </source>
</evidence>
<keyword evidence="2" id="KW-1185">Reference proteome</keyword>
<evidence type="ECO:0000313" key="2">
    <source>
        <dbReference type="Proteomes" id="UP000242254"/>
    </source>
</evidence>
<accession>A0A2G4SMA3</accession>
<dbReference type="Proteomes" id="UP000242254">
    <property type="component" value="Unassembled WGS sequence"/>
</dbReference>
<protein>
    <submittedName>
        <fullName evidence="1">Uncharacterized protein</fullName>
    </submittedName>
</protein>
<dbReference type="RefSeq" id="XP_023463612.1">
    <property type="nucleotide sequence ID" value="XM_023614026.1"/>
</dbReference>
<sequence length="49" mass="6051">MYLVDIQRENEAIRKWTETVNENPLIKVFVKIDPIDDERDYEDLYYEDL</sequence>
<proteinExistence type="predicted"/>
<organism evidence="1 2">
    <name type="scientific">Rhizopus microsporus ATCC 52813</name>
    <dbReference type="NCBI Taxonomy" id="1340429"/>
    <lineage>
        <taxon>Eukaryota</taxon>
        <taxon>Fungi</taxon>
        <taxon>Fungi incertae sedis</taxon>
        <taxon>Mucoromycota</taxon>
        <taxon>Mucoromycotina</taxon>
        <taxon>Mucoromycetes</taxon>
        <taxon>Mucorales</taxon>
        <taxon>Mucorineae</taxon>
        <taxon>Rhizopodaceae</taxon>
        <taxon>Rhizopus</taxon>
    </lineage>
</organism>
<dbReference type="EMBL" id="KZ303856">
    <property type="protein sequence ID" value="PHZ09904.1"/>
    <property type="molecule type" value="Genomic_DNA"/>
</dbReference>
<dbReference type="AlphaFoldDB" id="A0A2G4SMA3"/>
<reference evidence="1 2" key="1">
    <citation type="journal article" date="2016" name="Proc. Natl. Acad. Sci. U.S.A.">
        <title>Lipid metabolic changes in an early divergent fungus govern the establishment of a mutualistic symbiosis with endobacteria.</title>
        <authorList>
            <person name="Lastovetsky O.A."/>
            <person name="Gaspar M.L."/>
            <person name="Mondo S.J."/>
            <person name="LaButti K.M."/>
            <person name="Sandor L."/>
            <person name="Grigoriev I.V."/>
            <person name="Henry S.A."/>
            <person name="Pawlowska T.E."/>
        </authorList>
    </citation>
    <scope>NUCLEOTIDE SEQUENCE [LARGE SCALE GENOMIC DNA]</scope>
    <source>
        <strain evidence="1 2">ATCC 52813</strain>
    </source>
</reference>
<name>A0A2G4SMA3_RHIZD</name>
<gene>
    <name evidence="1" type="ORF">RHIMIDRAFT_293879</name>
</gene>